<evidence type="ECO:0000256" key="1">
    <source>
        <dbReference type="ARBA" id="ARBA00010062"/>
    </source>
</evidence>
<keyword evidence="3" id="KW-0802">TPR repeat</keyword>
<evidence type="ECO:0000313" key="6">
    <source>
        <dbReference type="EMBL" id="HEC78630.1"/>
    </source>
</evidence>
<dbReference type="PROSITE" id="PS51257">
    <property type="entry name" value="PROKAR_LIPOPROTEIN"/>
    <property type="match status" value="1"/>
</dbReference>
<feature type="repeat" description="TPR" evidence="3">
    <location>
        <begin position="35"/>
        <end position="68"/>
    </location>
</feature>
<evidence type="ECO:0000256" key="2">
    <source>
        <dbReference type="ARBA" id="ARBA00022729"/>
    </source>
</evidence>
<proteinExistence type="inferred from homology"/>
<accession>A0A9C9EMI2</accession>
<dbReference type="Proteomes" id="UP000885826">
    <property type="component" value="Unassembled WGS sequence"/>
</dbReference>
<dbReference type="InterPro" id="IPR039565">
    <property type="entry name" value="BamD-like"/>
</dbReference>
<sequence length="545" mass="62670">MKKLYFAGLFILLSCAGFRPVVLDKFESAAASEKAAVLYEKGNDYFKQKDYKNAIKTLSEILDRYEKTDAYEPALYLTAFSFYKLNKFKKAASLGERFIKAFPSSQYFLNAVSLVGESYFKLTEDYKAAYYLTKFYTQSEDTSARKKAFDRIIKVLPELSIKQLEKLHRVFMAEPIDEHILYNLAQIEAREGKKEEAKRDLNLLMRRFPNTIYAYEVEEYQRFINLGETSGRVGIILPLTGKWANVGQKLVGIIEYFEKNKLLPFSMHYLDTKSDPIDAMLAAEKLMNSISVDFLICLSSIYSAFGVCGLAYGKGIPVILPITSEERLEKLPLVFTTGQRHEEQARLIARYAATERGITKFAILYPEQTKYKGVAEAFADEVVKNNREVVAMVKFYPDSITLKWQLKAIAEKNPEAIFLPMDKDEIINTAPQIAYYGLEEIVLLGIDTFKDEKVPRFGEKYVEGALFACAAPIDSSTLYEFRKTGYQEDDFSTRFFYTLWKLKKLKNYTRSVLPTMIAEILKEKKLSYIYQIKNGEFVKLTEIVE</sequence>
<reference evidence="6" key="1">
    <citation type="journal article" date="2020" name="mSystems">
        <title>Genome- and Community-Level Interaction Insights into Carbon Utilization and Element Cycling Functions of Hydrothermarchaeota in Hydrothermal Sediment.</title>
        <authorList>
            <person name="Zhou Z."/>
            <person name="Liu Y."/>
            <person name="Xu W."/>
            <person name="Pan J."/>
            <person name="Luo Z.H."/>
            <person name="Li M."/>
        </authorList>
    </citation>
    <scope>NUCLEOTIDE SEQUENCE</scope>
    <source>
        <strain evidence="6">HyVt-388</strain>
    </source>
</reference>
<comment type="caution">
    <text evidence="6">The sequence shown here is derived from an EMBL/GenBank/DDBJ whole genome shotgun (WGS) entry which is preliminary data.</text>
</comment>
<dbReference type="PROSITE" id="PS50005">
    <property type="entry name" value="TPR"/>
    <property type="match status" value="1"/>
</dbReference>
<dbReference type="SUPFAM" id="SSF53822">
    <property type="entry name" value="Periplasmic binding protein-like I"/>
    <property type="match status" value="1"/>
</dbReference>
<dbReference type="Gene3D" id="1.25.40.10">
    <property type="entry name" value="Tetratricopeptide repeat domain"/>
    <property type="match status" value="1"/>
</dbReference>
<dbReference type="Pfam" id="PF13458">
    <property type="entry name" value="Peripla_BP_6"/>
    <property type="match status" value="1"/>
</dbReference>
<evidence type="ECO:0000256" key="3">
    <source>
        <dbReference type="PROSITE-ProRule" id="PRU00339"/>
    </source>
</evidence>
<name>A0A9C9EMI2_UNCW3</name>
<dbReference type="SUPFAM" id="SSF48452">
    <property type="entry name" value="TPR-like"/>
    <property type="match status" value="1"/>
</dbReference>
<dbReference type="PANTHER" id="PTHR30483:SF6">
    <property type="entry name" value="PERIPLASMIC BINDING PROTEIN OF ABC TRANSPORTER FOR NATURAL AMINO ACIDS"/>
    <property type="match status" value="1"/>
</dbReference>
<gene>
    <name evidence="6" type="primary">bamD</name>
    <name evidence="6" type="ORF">ENI34_05755</name>
</gene>
<protein>
    <submittedName>
        <fullName evidence="6">Outer membrane protein assembly factor BamD</fullName>
    </submittedName>
</protein>
<evidence type="ECO:0000259" key="5">
    <source>
        <dbReference type="Pfam" id="PF13525"/>
    </source>
</evidence>
<dbReference type="Gene3D" id="3.40.50.2300">
    <property type="match status" value="2"/>
</dbReference>
<organism evidence="6 7">
    <name type="scientific">candidate division WOR-3 bacterium</name>
    <dbReference type="NCBI Taxonomy" id="2052148"/>
    <lineage>
        <taxon>Bacteria</taxon>
        <taxon>Bacteria division WOR-3</taxon>
    </lineage>
</organism>
<dbReference type="InterPro" id="IPR051010">
    <property type="entry name" value="BCAA_transport"/>
</dbReference>
<dbReference type="Pfam" id="PF13525">
    <property type="entry name" value="YfiO"/>
    <property type="match status" value="1"/>
</dbReference>
<dbReference type="EMBL" id="DRIG01000062">
    <property type="protein sequence ID" value="HEC78630.1"/>
    <property type="molecule type" value="Genomic_DNA"/>
</dbReference>
<keyword evidence="2" id="KW-0732">Signal</keyword>
<comment type="similarity">
    <text evidence="1">Belongs to the leucine-binding protein family.</text>
</comment>
<dbReference type="PANTHER" id="PTHR30483">
    <property type="entry name" value="LEUCINE-SPECIFIC-BINDING PROTEIN"/>
    <property type="match status" value="1"/>
</dbReference>
<evidence type="ECO:0000259" key="4">
    <source>
        <dbReference type="Pfam" id="PF13458"/>
    </source>
</evidence>
<dbReference type="InterPro" id="IPR019734">
    <property type="entry name" value="TPR_rpt"/>
</dbReference>
<dbReference type="AlphaFoldDB" id="A0A9C9EMI2"/>
<dbReference type="SMART" id="SM00028">
    <property type="entry name" value="TPR"/>
    <property type="match status" value="3"/>
</dbReference>
<evidence type="ECO:0000313" key="7">
    <source>
        <dbReference type="Proteomes" id="UP000885826"/>
    </source>
</evidence>
<dbReference type="Pfam" id="PF13174">
    <property type="entry name" value="TPR_6"/>
    <property type="match status" value="1"/>
</dbReference>
<feature type="domain" description="Outer membrane lipoprotein BamD-like" evidence="5">
    <location>
        <begin position="34"/>
        <end position="155"/>
    </location>
</feature>
<dbReference type="InterPro" id="IPR028082">
    <property type="entry name" value="Peripla_BP_I"/>
</dbReference>
<dbReference type="InterPro" id="IPR028081">
    <property type="entry name" value="Leu-bd"/>
</dbReference>
<dbReference type="InterPro" id="IPR011990">
    <property type="entry name" value="TPR-like_helical_dom_sf"/>
</dbReference>
<feature type="domain" description="Leucine-binding protein" evidence="4">
    <location>
        <begin position="232"/>
        <end position="468"/>
    </location>
</feature>